<feature type="non-terminal residue" evidence="3">
    <location>
        <position position="1"/>
    </location>
</feature>
<feature type="domain" description="POP1 C-terminal" evidence="2">
    <location>
        <begin position="247"/>
        <end position="389"/>
    </location>
</feature>
<dbReference type="PANTHER" id="PTHR22731">
    <property type="entry name" value="RIBONUCLEASES P/MRP PROTEIN SUBUNIT POP1"/>
    <property type="match status" value="1"/>
</dbReference>
<dbReference type="InterPro" id="IPR012590">
    <property type="entry name" value="POPLD_dom"/>
</dbReference>
<protein>
    <recommendedName>
        <fullName evidence="5">POPLD domain-containing protein</fullName>
    </recommendedName>
</protein>
<sequence>LAAGAAGGERLTPPPGAVLAIEVDASALDAQNSTPGSRVPGASASAPQVSSEWLARWPSEVAAGSQIWVKTRQREEQQKLKKKQPQEFREAQPSEVVPVLLIFRRGDDGQPHGVDVLVPAGVGSAFCKLWVRCNFAGARTLGFRDRKAMFADAALPDFPFDFPETAAGESEAESKAGKSLFRYQRRPPAKRPNFGLLAVAGPHAPAWHLAAASPPREPATEFRPSVCRPELAALLRQRAPFAACGFLAVTLRCPGRGVPRDLCHLFRPRQGDFPMLRSPAAASAAEGKGYRGKGKEVVQALERSPAACPGTCRWEDVKLEEPRHLAMRRSRARQRAQNAANGLAEARPAPPSVPTLRPLIGFGTSGCFSNRHGCGAGVGAVAAEAFAEIA</sequence>
<dbReference type="AlphaFoldDB" id="A0A813JGB7"/>
<comment type="caution">
    <text evidence="3">The sequence shown here is derived from an EMBL/GenBank/DDBJ whole genome shotgun (WGS) entry which is preliminary data.</text>
</comment>
<feature type="domain" description="POPLD" evidence="1">
    <location>
        <begin position="113"/>
        <end position="207"/>
    </location>
</feature>
<proteinExistence type="predicted"/>
<name>A0A813JGB7_POLGL</name>
<dbReference type="InterPro" id="IPR055079">
    <property type="entry name" value="POP1_C"/>
</dbReference>
<organism evidence="3 4">
    <name type="scientific">Polarella glacialis</name>
    <name type="common">Dinoflagellate</name>
    <dbReference type="NCBI Taxonomy" id="89957"/>
    <lineage>
        <taxon>Eukaryota</taxon>
        <taxon>Sar</taxon>
        <taxon>Alveolata</taxon>
        <taxon>Dinophyceae</taxon>
        <taxon>Suessiales</taxon>
        <taxon>Suessiaceae</taxon>
        <taxon>Polarella</taxon>
    </lineage>
</organism>
<dbReference type="PANTHER" id="PTHR22731:SF3">
    <property type="entry name" value="RIBONUCLEASES P_MRP PROTEIN SUBUNIT POP1"/>
    <property type="match status" value="1"/>
</dbReference>
<feature type="non-terminal residue" evidence="3">
    <location>
        <position position="390"/>
    </location>
</feature>
<dbReference type="Pfam" id="PF22770">
    <property type="entry name" value="POP1_C"/>
    <property type="match status" value="1"/>
</dbReference>
<evidence type="ECO:0000313" key="3">
    <source>
        <dbReference type="EMBL" id="CAE8674428.1"/>
    </source>
</evidence>
<dbReference type="Pfam" id="PF08170">
    <property type="entry name" value="POPLD"/>
    <property type="match status" value="1"/>
</dbReference>
<evidence type="ECO:0000259" key="1">
    <source>
        <dbReference type="Pfam" id="PF08170"/>
    </source>
</evidence>
<gene>
    <name evidence="3" type="ORF">PGLA2088_LOCUS18948</name>
</gene>
<dbReference type="EMBL" id="CAJNNW010024828">
    <property type="protein sequence ID" value="CAE8674428.1"/>
    <property type="molecule type" value="Genomic_DNA"/>
</dbReference>
<dbReference type="GO" id="GO:0000172">
    <property type="term" value="C:ribonuclease MRP complex"/>
    <property type="evidence" value="ECO:0007669"/>
    <property type="project" value="InterPro"/>
</dbReference>
<dbReference type="GO" id="GO:0005655">
    <property type="term" value="C:nucleolar ribonuclease P complex"/>
    <property type="evidence" value="ECO:0007669"/>
    <property type="project" value="InterPro"/>
</dbReference>
<reference evidence="3" key="1">
    <citation type="submission" date="2021-02" db="EMBL/GenBank/DDBJ databases">
        <authorList>
            <person name="Dougan E. K."/>
            <person name="Rhodes N."/>
            <person name="Thang M."/>
            <person name="Chan C."/>
        </authorList>
    </citation>
    <scope>NUCLEOTIDE SEQUENCE</scope>
</reference>
<accession>A0A813JGB7</accession>
<evidence type="ECO:0000259" key="2">
    <source>
        <dbReference type="Pfam" id="PF22770"/>
    </source>
</evidence>
<dbReference type="Proteomes" id="UP000626109">
    <property type="component" value="Unassembled WGS sequence"/>
</dbReference>
<dbReference type="InterPro" id="IPR039182">
    <property type="entry name" value="Pop1"/>
</dbReference>
<dbReference type="GO" id="GO:0001682">
    <property type="term" value="P:tRNA 5'-leader removal"/>
    <property type="evidence" value="ECO:0007669"/>
    <property type="project" value="InterPro"/>
</dbReference>
<evidence type="ECO:0000313" key="4">
    <source>
        <dbReference type="Proteomes" id="UP000626109"/>
    </source>
</evidence>
<evidence type="ECO:0008006" key="5">
    <source>
        <dbReference type="Google" id="ProtNLM"/>
    </source>
</evidence>